<dbReference type="GO" id="GO:0051301">
    <property type="term" value="P:cell division"/>
    <property type="evidence" value="ECO:0007669"/>
    <property type="project" value="UniProtKB-KW"/>
</dbReference>
<dbReference type="NCBIfam" id="TIGR03544">
    <property type="entry name" value="DivI1A_domain"/>
    <property type="match status" value="2"/>
</dbReference>
<dbReference type="OrthoDB" id="5198800at2"/>
<keyword evidence="5" id="KW-0132">Cell division</keyword>
<dbReference type="Proteomes" id="UP000243799">
    <property type="component" value="Unassembled WGS sequence"/>
</dbReference>
<dbReference type="InterPro" id="IPR007793">
    <property type="entry name" value="DivIVA_fam"/>
</dbReference>
<dbReference type="AlphaFoldDB" id="A0A1I1BFM8"/>
<keyword evidence="10" id="KW-1185">Reference proteome</keyword>
<evidence type="ECO:0000256" key="7">
    <source>
        <dbReference type="ARBA" id="ARBA00023306"/>
    </source>
</evidence>
<proteinExistence type="inferred from homology"/>
<evidence type="ECO:0000256" key="3">
    <source>
        <dbReference type="ARBA" id="ARBA00018787"/>
    </source>
</evidence>
<sequence>MAVTAEDVHNVRFDRAPLGSRGYNEIEVDDFLDRVAATLDGEDEVTAADVHGVAFSKAPLGKRGYDQASVDDFLRRVESTLVAKVPADAALHAPYIAPALEHSHARKPLWRRGRG</sequence>
<dbReference type="GO" id="GO:0005737">
    <property type="term" value="C:cytoplasm"/>
    <property type="evidence" value="ECO:0007669"/>
    <property type="project" value="UniProtKB-SubCell"/>
</dbReference>
<dbReference type="InterPro" id="IPR019933">
    <property type="entry name" value="DivIVA_domain"/>
</dbReference>
<name>A0A1I1BFM8_9PSEU</name>
<dbReference type="PANTHER" id="PTHR35794">
    <property type="entry name" value="CELL DIVISION PROTEIN DIVIVA"/>
    <property type="match status" value="1"/>
</dbReference>
<accession>A0A1I1BFM8</accession>
<evidence type="ECO:0000256" key="8">
    <source>
        <dbReference type="ARBA" id="ARBA00031737"/>
    </source>
</evidence>
<evidence type="ECO:0000313" key="10">
    <source>
        <dbReference type="Proteomes" id="UP000243799"/>
    </source>
</evidence>
<evidence type="ECO:0000256" key="5">
    <source>
        <dbReference type="ARBA" id="ARBA00022618"/>
    </source>
</evidence>
<dbReference type="RefSeq" id="WP_091674961.1">
    <property type="nucleotide sequence ID" value="NZ_FOKG01000013.1"/>
</dbReference>
<dbReference type="STRING" id="490629.SAMN05216266_11328"/>
<dbReference type="PANTHER" id="PTHR35794:SF2">
    <property type="entry name" value="CELL DIVISION PROTEIN DIVIVA"/>
    <property type="match status" value="1"/>
</dbReference>
<evidence type="ECO:0000256" key="2">
    <source>
        <dbReference type="ARBA" id="ARBA00009008"/>
    </source>
</evidence>
<evidence type="ECO:0000313" key="9">
    <source>
        <dbReference type="EMBL" id="SFB47558.1"/>
    </source>
</evidence>
<keyword evidence="6" id="KW-0175">Coiled coil</keyword>
<keyword evidence="4" id="KW-0963">Cytoplasm</keyword>
<dbReference type="Gene3D" id="6.10.250.660">
    <property type="match status" value="2"/>
</dbReference>
<evidence type="ECO:0000256" key="4">
    <source>
        <dbReference type="ARBA" id="ARBA00022490"/>
    </source>
</evidence>
<dbReference type="EMBL" id="FOKG01000013">
    <property type="protein sequence ID" value="SFB47558.1"/>
    <property type="molecule type" value="Genomic_DNA"/>
</dbReference>
<reference evidence="10" key="1">
    <citation type="submission" date="2016-10" db="EMBL/GenBank/DDBJ databases">
        <authorList>
            <person name="Varghese N."/>
            <person name="Submissions S."/>
        </authorList>
    </citation>
    <scope>NUCLEOTIDE SEQUENCE [LARGE SCALE GENOMIC DNA]</scope>
    <source>
        <strain evidence="10">CGMCC 4.3568</strain>
    </source>
</reference>
<evidence type="ECO:0000256" key="1">
    <source>
        <dbReference type="ARBA" id="ARBA00004496"/>
    </source>
</evidence>
<evidence type="ECO:0000256" key="6">
    <source>
        <dbReference type="ARBA" id="ARBA00023054"/>
    </source>
</evidence>
<organism evidence="9 10">
    <name type="scientific">Amycolatopsis marina</name>
    <dbReference type="NCBI Taxonomy" id="490629"/>
    <lineage>
        <taxon>Bacteria</taxon>
        <taxon>Bacillati</taxon>
        <taxon>Actinomycetota</taxon>
        <taxon>Actinomycetes</taxon>
        <taxon>Pseudonocardiales</taxon>
        <taxon>Pseudonocardiaceae</taxon>
        <taxon>Amycolatopsis</taxon>
    </lineage>
</organism>
<keyword evidence="7" id="KW-0131">Cell cycle</keyword>
<gene>
    <name evidence="9" type="ORF">SAMN05216266_11328</name>
</gene>
<comment type="similarity">
    <text evidence="2">Belongs to the DivIVA family.</text>
</comment>
<comment type="subcellular location">
    <subcellularLocation>
        <location evidence="1">Cytoplasm</location>
    </subcellularLocation>
</comment>
<protein>
    <recommendedName>
        <fullName evidence="3">Cell wall synthesis protein Wag31</fullName>
    </recommendedName>
    <alternativeName>
        <fullName evidence="8">Antigen 84</fullName>
    </alternativeName>
</protein>